<gene>
    <name evidence="1" type="ORF">IFR04_007559</name>
</gene>
<protein>
    <submittedName>
        <fullName evidence="1">Uncharacterized protein</fullName>
    </submittedName>
</protein>
<sequence>MTTTMTFVLPSAATTENPIVISNSPITEVLSPNPVRRVSFDEIVRLADLIETSGVPSPSATSSRSVVTASNTVKSMSILTTVTSERLNSSNSRYHRPAAVNKDTTITTTTTTTTDVNFATNRRETAITTASSVFWDSGNSRYIPVPPPAVKRTAAAIDPFFTYSSTPYSSFSGPFSSYNKNKTNDNHTTNKHLSEVLLGSVPDYGTGGRYGVIGEERRGKSVGVIGGERVERGRNMGARC</sequence>
<dbReference type="OrthoDB" id="10624690at2759"/>
<accession>A0A8H7TCZ6</accession>
<dbReference type="EMBL" id="JAFJYH010000108">
    <property type="protein sequence ID" value="KAG4419325.1"/>
    <property type="molecule type" value="Genomic_DNA"/>
</dbReference>
<dbReference type="AlphaFoldDB" id="A0A8H7TCZ6"/>
<keyword evidence="2" id="KW-1185">Reference proteome</keyword>
<comment type="caution">
    <text evidence="1">The sequence shown here is derived from an EMBL/GenBank/DDBJ whole genome shotgun (WGS) entry which is preliminary data.</text>
</comment>
<proteinExistence type="predicted"/>
<dbReference type="Proteomes" id="UP000664132">
    <property type="component" value="Unassembled WGS sequence"/>
</dbReference>
<name>A0A8H7TCZ6_9HELO</name>
<evidence type="ECO:0000313" key="1">
    <source>
        <dbReference type="EMBL" id="KAG4419325.1"/>
    </source>
</evidence>
<reference evidence="1" key="1">
    <citation type="submission" date="2021-02" db="EMBL/GenBank/DDBJ databases">
        <title>Genome sequence Cadophora malorum strain M34.</title>
        <authorList>
            <person name="Stefanovic E."/>
            <person name="Vu D."/>
            <person name="Scully C."/>
            <person name="Dijksterhuis J."/>
            <person name="Roader J."/>
            <person name="Houbraken J."/>
        </authorList>
    </citation>
    <scope>NUCLEOTIDE SEQUENCE</scope>
    <source>
        <strain evidence="1">M34</strain>
    </source>
</reference>
<organism evidence="1 2">
    <name type="scientific">Cadophora malorum</name>
    <dbReference type="NCBI Taxonomy" id="108018"/>
    <lineage>
        <taxon>Eukaryota</taxon>
        <taxon>Fungi</taxon>
        <taxon>Dikarya</taxon>
        <taxon>Ascomycota</taxon>
        <taxon>Pezizomycotina</taxon>
        <taxon>Leotiomycetes</taxon>
        <taxon>Helotiales</taxon>
        <taxon>Ploettnerulaceae</taxon>
        <taxon>Cadophora</taxon>
    </lineage>
</organism>
<evidence type="ECO:0000313" key="2">
    <source>
        <dbReference type="Proteomes" id="UP000664132"/>
    </source>
</evidence>